<evidence type="ECO:0000256" key="2">
    <source>
        <dbReference type="ARBA" id="ARBA00004323"/>
    </source>
</evidence>
<evidence type="ECO:0000256" key="6">
    <source>
        <dbReference type="ARBA" id="ARBA00022679"/>
    </source>
</evidence>
<dbReference type="GO" id="GO:0016758">
    <property type="term" value="F:hexosyltransferase activity"/>
    <property type="evidence" value="ECO:0007669"/>
    <property type="project" value="InterPro"/>
</dbReference>
<dbReference type="EC" id="2.4.1.313" evidence="14"/>
<dbReference type="GO" id="GO:0000139">
    <property type="term" value="C:Golgi membrane"/>
    <property type="evidence" value="ECO:0007669"/>
    <property type="project" value="UniProtKB-SubCell"/>
</dbReference>
<dbReference type="Proteomes" id="UP001372834">
    <property type="component" value="Unassembled WGS sequence"/>
</dbReference>
<evidence type="ECO:0000256" key="8">
    <source>
        <dbReference type="ARBA" id="ARBA00022824"/>
    </source>
</evidence>
<keyword evidence="9" id="KW-0735">Signal-anchor</keyword>
<evidence type="ECO:0000256" key="12">
    <source>
        <dbReference type="ARBA" id="ARBA00023136"/>
    </source>
</evidence>
<dbReference type="GO" id="GO:0005783">
    <property type="term" value="C:endoplasmic reticulum"/>
    <property type="evidence" value="ECO:0007669"/>
    <property type="project" value="UniProtKB-SubCell"/>
</dbReference>
<gene>
    <name evidence="18" type="ORF">RUM43_009903</name>
</gene>
<keyword evidence="6" id="KW-0808">Transferase</keyword>
<sequence length="549" mass="64304">MDERFVKKLIAPSFVIVVLSTVFFYELKYLFDKIFFKKKHILIIGILSSPENFQQRASIRNTWLKLLTEISGSAYFIVGNEICEVPILDRPEPYVCISHPFILPENVTNTTEFTTMDIPIEKIDLTTTHVPTYMGFGFYVRNSIRITKLGILREVLELADSEVQVKLISPSSKRVLASVTFEPLSENQTESDILLKAIKPVMLKEYSEAVVMLHISSTNNGLLPDCRRTEWVNLPRVIHFVQLWSNDSVMPHPYTTKSCTYVSMTYNIADFNNVKNIVKNRNVRLKEWHLHNKKLSVRLNNETKNHNDIILVDVVDVYRNISLKLLNFYKRVLETEYFHYILKTDDDSFIDLLRVYNQLRLVSREMDEEMALTIENKPNGFIAKQRLSKFWWWSFFREFWKVQHFGKWRESQYRSASYPTFPCGGGYVVNKGIVDYIASNAENLNHFQGEDTSMGIWLSSLPVTNYKTSRVVPLNGSHDVQKRIFTKFKLHRGKQPWIKLKTEHKYPPDICQWTCTNEENFLLPSCNRVQLSVKDMYDTWSNYINNGFL</sequence>
<evidence type="ECO:0000313" key="19">
    <source>
        <dbReference type="Proteomes" id="UP001372834"/>
    </source>
</evidence>
<dbReference type="EMBL" id="JAWJWE010000004">
    <property type="protein sequence ID" value="KAK6636245.1"/>
    <property type="molecule type" value="Genomic_DNA"/>
</dbReference>
<keyword evidence="11" id="KW-0333">Golgi apparatus</keyword>
<dbReference type="GO" id="GO:0008194">
    <property type="term" value="F:UDP-glycosyltransferase activity"/>
    <property type="evidence" value="ECO:0007669"/>
    <property type="project" value="TreeGrafter"/>
</dbReference>
<dbReference type="PANTHER" id="PTHR11214:SF219">
    <property type="entry name" value="UDP-GALNAC:BETA-1,3-N-ACETYLGALACTOSAMINYLTRANSFERASE 2"/>
    <property type="match status" value="1"/>
</dbReference>
<evidence type="ECO:0000256" key="11">
    <source>
        <dbReference type="ARBA" id="ARBA00023034"/>
    </source>
</evidence>
<evidence type="ECO:0000256" key="1">
    <source>
        <dbReference type="ARBA" id="ARBA00004240"/>
    </source>
</evidence>
<dbReference type="PANTHER" id="PTHR11214">
    <property type="entry name" value="BETA-1,3-N-ACETYLGLUCOSAMINYLTRANSFERASE"/>
    <property type="match status" value="1"/>
</dbReference>
<comment type="subcellular location">
    <subcellularLocation>
        <location evidence="1">Endoplasmic reticulum</location>
    </subcellularLocation>
    <subcellularLocation>
        <location evidence="2">Golgi apparatus membrane</location>
        <topology evidence="2">Single-pass type II membrane protein</topology>
    </subcellularLocation>
</comment>
<evidence type="ECO:0000256" key="5">
    <source>
        <dbReference type="ARBA" id="ARBA00022676"/>
    </source>
</evidence>
<evidence type="ECO:0000256" key="10">
    <source>
        <dbReference type="ARBA" id="ARBA00022989"/>
    </source>
</evidence>
<evidence type="ECO:0000256" key="9">
    <source>
        <dbReference type="ARBA" id="ARBA00022968"/>
    </source>
</evidence>
<comment type="similarity">
    <text evidence="4">Belongs to the glycosyltransferase 31 family.</text>
</comment>
<evidence type="ECO:0000256" key="16">
    <source>
        <dbReference type="ARBA" id="ARBA00042712"/>
    </source>
</evidence>
<keyword evidence="7" id="KW-0812">Transmembrane</keyword>
<evidence type="ECO:0000256" key="15">
    <source>
        <dbReference type="ARBA" id="ARBA00040432"/>
    </source>
</evidence>
<dbReference type="Pfam" id="PF01762">
    <property type="entry name" value="Galactosyl_T"/>
    <property type="match status" value="1"/>
</dbReference>
<protein>
    <recommendedName>
        <fullName evidence="15">UDP-GalNAc:beta-1,3-N-acetylgalactosaminyltransferase 2</fullName>
        <ecNumber evidence="14">2.4.1.313</ecNumber>
    </recommendedName>
    <alternativeName>
        <fullName evidence="16">Beta-1,3-N-acetylgalactosaminyltransferase II</fullName>
    </alternativeName>
</protein>
<evidence type="ECO:0000256" key="4">
    <source>
        <dbReference type="ARBA" id="ARBA00008661"/>
    </source>
</evidence>
<evidence type="ECO:0000256" key="3">
    <source>
        <dbReference type="ARBA" id="ARBA00004922"/>
    </source>
</evidence>
<organism evidence="18 19">
    <name type="scientific">Polyplax serrata</name>
    <name type="common">Common mouse louse</name>
    <dbReference type="NCBI Taxonomy" id="468196"/>
    <lineage>
        <taxon>Eukaryota</taxon>
        <taxon>Metazoa</taxon>
        <taxon>Ecdysozoa</taxon>
        <taxon>Arthropoda</taxon>
        <taxon>Hexapoda</taxon>
        <taxon>Insecta</taxon>
        <taxon>Pterygota</taxon>
        <taxon>Neoptera</taxon>
        <taxon>Paraneoptera</taxon>
        <taxon>Psocodea</taxon>
        <taxon>Troctomorpha</taxon>
        <taxon>Phthiraptera</taxon>
        <taxon>Anoplura</taxon>
        <taxon>Polyplacidae</taxon>
        <taxon>Polyplax</taxon>
    </lineage>
</organism>
<keyword evidence="5" id="KW-0328">Glycosyltransferase</keyword>
<comment type="pathway">
    <text evidence="3">Protein modification; protein glycosylation.</text>
</comment>
<accession>A0AAN8P7Z0</accession>
<evidence type="ECO:0000313" key="18">
    <source>
        <dbReference type="EMBL" id="KAK6636245.1"/>
    </source>
</evidence>
<evidence type="ECO:0000256" key="14">
    <source>
        <dbReference type="ARBA" id="ARBA00039104"/>
    </source>
</evidence>
<evidence type="ECO:0000256" key="17">
    <source>
        <dbReference type="ARBA" id="ARBA00047667"/>
    </source>
</evidence>
<evidence type="ECO:0000256" key="7">
    <source>
        <dbReference type="ARBA" id="ARBA00022692"/>
    </source>
</evidence>
<comment type="caution">
    <text evidence="18">The sequence shown here is derived from an EMBL/GenBank/DDBJ whole genome shotgun (WGS) entry which is preliminary data.</text>
</comment>
<proteinExistence type="inferred from homology"/>
<dbReference type="InterPro" id="IPR002659">
    <property type="entry name" value="Glyco_trans_31"/>
</dbReference>
<comment type="catalytic activity">
    <reaction evidence="17">
        <text>3-O-(N-acetyl-beta-D-glucosaminyl-(1-&gt;4)-alpha-D-mannosyl)-L-threonyl-[protein] + UDP-N-acetyl-alpha-D-galactosamine = 3-O-[beta-D-GalNAc-(1-&gt;3)-beta-D-GlcNAc-(1-&gt;4)-alpha-D-Man]-L-Thr-[protein] + UDP + H(+)</text>
        <dbReference type="Rhea" id="RHEA:37667"/>
        <dbReference type="Rhea" id="RHEA-COMP:13308"/>
        <dbReference type="Rhea" id="RHEA-COMP:13618"/>
        <dbReference type="ChEBI" id="CHEBI:15378"/>
        <dbReference type="ChEBI" id="CHEBI:58223"/>
        <dbReference type="ChEBI" id="CHEBI:67138"/>
        <dbReference type="ChEBI" id="CHEBI:136709"/>
        <dbReference type="ChEBI" id="CHEBI:137540"/>
        <dbReference type="EC" id="2.4.1.313"/>
    </reaction>
</comment>
<keyword evidence="8" id="KW-0256">Endoplasmic reticulum</keyword>
<name>A0AAN8P7Z0_POLSC</name>
<dbReference type="AlphaFoldDB" id="A0AAN8P7Z0"/>
<reference evidence="18 19" key="1">
    <citation type="submission" date="2023-10" db="EMBL/GenBank/DDBJ databases">
        <title>Genomes of two closely related lineages of the louse Polyplax serrata with different host specificities.</title>
        <authorList>
            <person name="Martinu J."/>
            <person name="Tarabai H."/>
            <person name="Stefka J."/>
            <person name="Hypsa V."/>
        </authorList>
    </citation>
    <scope>NUCLEOTIDE SEQUENCE [LARGE SCALE GENOMIC DNA]</scope>
    <source>
        <strain evidence="18">HR10_N</strain>
    </source>
</reference>
<keyword evidence="13" id="KW-0325">Glycoprotein</keyword>
<evidence type="ECO:0000256" key="13">
    <source>
        <dbReference type="ARBA" id="ARBA00023180"/>
    </source>
</evidence>
<keyword evidence="10" id="KW-1133">Transmembrane helix</keyword>
<keyword evidence="12" id="KW-0472">Membrane</keyword>
<dbReference type="GO" id="GO:0006493">
    <property type="term" value="P:protein O-linked glycosylation"/>
    <property type="evidence" value="ECO:0007669"/>
    <property type="project" value="TreeGrafter"/>
</dbReference>